<gene>
    <name evidence="4" type="ORF">GCM10023231_18880</name>
</gene>
<comment type="caution">
    <text evidence="4">The sequence shown here is derived from an EMBL/GenBank/DDBJ whole genome shotgun (WGS) entry which is preliminary data.</text>
</comment>
<accession>A0ABP9B9U1</accession>
<evidence type="ECO:0000259" key="3">
    <source>
        <dbReference type="PROSITE" id="PS50110"/>
    </source>
</evidence>
<dbReference type="Pfam" id="PF00072">
    <property type="entry name" value="Response_reg"/>
    <property type="match status" value="1"/>
</dbReference>
<evidence type="ECO:0000256" key="1">
    <source>
        <dbReference type="ARBA" id="ARBA00022553"/>
    </source>
</evidence>
<dbReference type="Proteomes" id="UP001501411">
    <property type="component" value="Unassembled WGS sequence"/>
</dbReference>
<proteinExistence type="predicted"/>
<protein>
    <recommendedName>
        <fullName evidence="3">Response regulatory domain-containing protein</fullName>
    </recommendedName>
</protein>
<dbReference type="PROSITE" id="PS50110">
    <property type="entry name" value="RESPONSE_REGULATORY"/>
    <property type="match status" value="1"/>
</dbReference>
<dbReference type="InterPro" id="IPR011006">
    <property type="entry name" value="CheY-like_superfamily"/>
</dbReference>
<dbReference type="PANTHER" id="PTHR44591:SF3">
    <property type="entry name" value="RESPONSE REGULATORY DOMAIN-CONTAINING PROTEIN"/>
    <property type="match status" value="1"/>
</dbReference>
<name>A0ABP9B9U1_9SPHI</name>
<dbReference type="RefSeq" id="WP_345231515.1">
    <property type="nucleotide sequence ID" value="NZ_BAABIQ010000029.1"/>
</dbReference>
<sequence length="125" mass="14111">MKNILCIDDDADFATMIADVLQSEGYHVKIDTGKNMHNILKTDHYGLVLLDERLMWMWGSDLCLELKQDPSTKHIPVALVSAADDLAKIKERCGAEAYLKKPFELGSFLSLVNQLYLYSNEDVSC</sequence>
<evidence type="ECO:0000313" key="4">
    <source>
        <dbReference type="EMBL" id="GAA4791169.1"/>
    </source>
</evidence>
<dbReference type="Gene3D" id="3.40.50.2300">
    <property type="match status" value="1"/>
</dbReference>
<dbReference type="InterPro" id="IPR050595">
    <property type="entry name" value="Bact_response_regulator"/>
</dbReference>
<evidence type="ECO:0000313" key="5">
    <source>
        <dbReference type="Proteomes" id="UP001501411"/>
    </source>
</evidence>
<dbReference type="PANTHER" id="PTHR44591">
    <property type="entry name" value="STRESS RESPONSE REGULATOR PROTEIN 1"/>
    <property type="match status" value="1"/>
</dbReference>
<feature type="domain" description="Response regulatory" evidence="3">
    <location>
        <begin position="3"/>
        <end position="116"/>
    </location>
</feature>
<reference evidence="5" key="1">
    <citation type="journal article" date="2019" name="Int. J. Syst. Evol. Microbiol.">
        <title>The Global Catalogue of Microorganisms (GCM) 10K type strain sequencing project: providing services to taxonomists for standard genome sequencing and annotation.</title>
        <authorList>
            <consortium name="The Broad Institute Genomics Platform"/>
            <consortium name="The Broad Institute Genome Sequencing Center for Infectious Disease"/>
            <person name="Wu L."/>
            <person name="Ma J."/>
        </authorList>
    </citation>
    <scope>NUCLEOTIDE SEQUENCE [LARGE SCALE GENOMIC DNA]</scope>
    <source>
        <strain evidence="5">JCM 18200</strain>
    </source>
</reference>
<evidence type="ECO:0000256" key="2">
    <source>
        <dbReference type="PROSITE-ProRule" id="PRU00169"/>
    </source>
</evidence>
<dbReference type="EMBL" id="BAABIQ010000029">
    <property type="protein sequence ID" value="GAA4791169.1"/>
    <property type="molecule type" value="Genomic_DNA"/>
</dbReference>
<dbReference type="InterPro" id="IPR001789">
    <property type="entry name" value="Sig_transdc_resp-reg_receiver"/>
</dbReference>
<dbReference type="CDD" id="cd00156">
    <property type="entry name" value="REC"/>
    <property type="match status" value="1"/>
</dbReference>
<keyword evidence="1 2" id="KW-0597">Phosphoprotein</keyword>
<feature type="modified residue" description="4-aspartylphosphate" evidence="2">
    <location>
        <position position="51"/>
    </location>
</feature>
<keyword evidence="5" id="KW-1185">Reference proteome</keyword>
<dbReference type="SMART" id="SM00448">
    <property type="entry name" value="REC"/>
    <property type="match status" value="1"/>
</dbReference>
<dbReference type="SUPFAM" id="SSF52172">
    <property type="entry name" value="CheY-like"/>
    <property type="match status" value="1"/>
</dbReference>
<organism evidence="4 5">
    <name type="scientific">Olivibacter ginsenosidimutans</name>
    <dbReference type="NCBI Taxonomy" id="1176537"/>
    <lineage>
        <taxon>Bacteria</taxon>
        <taxon>Pseudomonadati</taxon>
        <taxon>Bacteroidota</taxon>
        <taxon>Sphingobacteriia</taxon>
        <taxon>Sphingobacteriales</taxon>
        <taxon>Sphingobacteriaceae</taxon>
        <taxon>Olivibacter</taxon>
    </lineage>
</organism>